<dbReference type="GO" id="GO:0051537">
    <property type="term" value="F:2 iron, 2 sulfur cluster binding"/>
    <property type="evidence" value="ECO:0007669"/>
    <property type="project" value="UniProtKB-KW"/>
</dbReference>
<dbReference type="InterPro" id="IPR014349">
    <property type="entry name" value="Rieske_Fe-S_prot"/>
</dbReference>
<keyword evidence="7" id="KW-0679">Respiratory chain</keyword>
<evidence type="ECO:0000256" key="3">
    <source>
        <dbReference type="ARBA" id="ARBA00010651"/>
    </source>
</evidence>
<evidence type="ECO:0000256" key="17">
    <source>
        <dbReference type="ARBA" id="ARBA00023157"/>
    </source>
</evidence>
<evidence type="ECO:0000256" key="20">
    <source>
        <dbReference type="SAM" id="Phobius"/>
    </source>
</evidence>
<proteinExistence type="inferred from homology"/>
<dbReference type="Pfam" id="PF19297">
    <property type="entry name" value="QcrA_N"/>
    <property type="match status" value="1"/>
</dbReference>
<keyword evidence="12 20" id="KW-1133">Transmembrane helix</keyword>
<accession>A0A1H0JNS1</accession>
<dbReference type="InterPro" id="IPR036922">
    <property type="entry name" value="Rieske_2Fe-2S_sf"/>
</dbReference>
<evidence type="ECO:0000256" key="10">
    <source>
        <dbReference type="ARBA" id="ARBA00022723"/>
    </source>
</evidence>
<dbReference type="Pfam" id="PF00355">
    <property type="entry name" value="Rieske"/>
    <property type="match status" value="1"/>
</dbReference>
<feature type="transmembrane region" description="Helical" evidence="20">
    <location>
        <begin position="168"/>
        <end position="188"/>
    </location>
</feature>
<dbReference type="RefSeq" id="WP_091371743.1">
    <property type="nucleotide sequence ID" value="NZ_FNDV01000002.1"/>
</dbReference>
<keyword evidence="15" id="KW-0411">Iron-sulfur</keyword>
<reference evidence="23" key="1">
    <citation type="submission" date="2016-10" db="EMBL/GenBank/DDBJ databases">
        <authorList>
            <person name="Varghese N."/>
            <person name="Submissions S."/>
        </authorList>
    </citation>
    <scope>NUCLEOTIDE SEQUENCE [LARGE SCALE GENOMIC DNA]</scope>
    <source>
        <strain evidence="23">IBRC-M 10655</strain>
    </source>
</reference>
<comment type="function">
    <text evidence="1">Iron-sulfur subunit of the cytochrome bc1 complex, an essential component of the respiratory electron transport chain required for ATP synthesis. The bc1 complex catalyzes the oxidation of menaquinol and the reduction of cytochrome c in the respiratory chain. The bc1 complex operates through a Q-cycle mechanism that couples electron transfer to generation of the proton gradient that drives ATP synthesis.</text>
</comment>
<keyword evidence="6" id="KW-1003">Cell membrane</keyword>
<evidence type="ECO:0000256" key="7">
    <source>
        <dbReference type="ARBA" id="ARBA00022660"/>
    </source>
</evidence>
<evidence type="ECO:0000256" key="16">
    <source>
        <dbReference type="ARBA" id="ARBA00023136"/>
    </source>
</evidence>
<evidence type="ECO:0000313" key="23">
    <source>
        <dbReference type="Proteomes" id="UP000199651"/>
    </source>
</evidence>
<evidence type="ECO:0000256" key="15">
    <source>
        <dbReference type="ARBA" id="ARBA00023014"/>
    </source>
</evidence>
<evidence type="ECO:0000256" key="14">
    <source>
        <dbReference type="ARBA" id="ARBA00023004"/>
    </source>
</evidence>
<dbReference type="InterPro" id="IPR045603">
    <property type="entry name" value="QcrA_N"/>
</dbReference>
<dbReference type="Gene3D" id="2.102.10.10">
    <property type="entry name" value="Rieske [2Fe-2S] iron-sulphur domain"/>
    <property type="match status" value="1"/>
</dbReference>
<dbReference type="CDD" id="cd03467">
    <property type="entry name" value="Rieske"/>
    <property type="match status" value="1"/>
</dbReference>
<feature type="transmembrane region" description="Helical" evidence="20">
    <location>
        <begin position="57"/>
        <end position="78"/>
    </location>
</feature>
<dbReference type="GO" id="GO:0005886">
    <property type="term" value="C:plasma membrane"/>
    <property type="evidence" value="ECO:0007669"/>
    <property type="project" value="UniProtKB-SubCell"/>
</dbReference>
<keyword evidence="23" id="KW-1185">Reference proteome</keyword>
<protein>
    <recommendedName>
        <fullName evidence="4">Cytochrome bc1 complex Rieske iron-sulfur subunit</fullName>
    </recommendedName>
    <alternativeName>
        <fullName evidence="18">Cytochrome bc1 reductase complex subunit QcrA</fullName>
    </alternativeName>
    <alternativeName>
        <fullName evidence="19">Rieske iron-sulfur protein</fullName>
    </alternativeName>
</protein>
<evidence type="ECO:0000259" key="21">
    <source>
        <dbReference type="PROSITE" id="PS51296"/>
    </source>
</evidence>
<dbReference type="STRING" id="504798.SAMN05421871_102894"/>
<dbReference type="GO" id="GO:0046872">
    <property type="term" value="F:metal ion binding"/>
    <property type="evidence" value="ECO:0007669"/>
    <property type="project" value="UniProtKB-KW"/>
</dbReference>
<keyword evidence="11" id="KW-0249">Electron transport</keyword>
<keyword evidence="13" id="KW-0560">Oxidoreductase</keyword>
<dbReference type="EMBL" id="FNJB01000003">
    <property type="protein sequence ID" value="SDO45366.1"/>
    <property type="molecule type" value="Genomic_DNA"/>
</dbReference>
<keyword evidence="10" id="KW-0479">Metal-binding</keyword>
<gene>
    <name evidence="22" type="ORF">SAMN05192558_103155</name>
</gene>
<evidence type="ECO:0000256" key="1">
    <source>
        <dbReference type="ARBA" id="ARBA00002494"/>
    </source>
</evidence>
<dbReference type="GO" id="GO:0004497">
    <property type="term" value="F:monooxygenase activity"/>
    <property type="evidence" value="ECO:0007669"/>
    <property type="project" value="UniProtKB-ARBA"/>
</dbReference>
<keyword evidence="14" id="KW-0408">Iron</keyword>
<dbReference type="OrthoDB" id="9802613at2"/>
<organism evidence="22 23">
    <name type="scientific">Actinokineospora alba</name>
    <dbReference type="NCBI Taxonomy" id="504798"/>
    <lineage>
        <taxon>Bacteria</taxon>
        <taxon>Bacillati</taxon>
        <taxon>Actinomycetota</taxon>
        <taxon>Actinomycetes</taxon>
        <taxon>Pseudonocardiales</taxon>
        <taxon>Pseudonocardiaceae</taxon>
        <taxon>Actinokineospora</taxon>
    </lineage>
</organism>
<feature type="transmembrane region" description="Helical" evidence="20">
    <location>
        <begin position="90"/>
        <end position="118"/>
    </location>
</feature>
<dbReference type="PANTHER" id="PTHR10134">
    <property type="entry name" value="CYTOCHROME B-C1 COMPLEX SUBUNIT RIESKE, MITOCHONDRIAL"/>
    <property type="match status" value="1"/>
</dbReference>
<dbReference type="SUPFAM" id="SSF50022">
    <property type="entry name" value="ISP domain"/>
    <property type="match status" value="1"/>
</dbReference>
<sequence>MSSNTPQDVPSDEELAQMSRDDLVKLGNKLDGVELVEYPDPWPVKGTRAEKRAERAVALWFLIAALAGFAFIGVFLFWPHAYVAPNTDGYFMYSLFTPMLGATLGLSILGVGVGALLYMKKFVPHEVAVQQRNDSGSSELDKATILAELADAGDRTTIARRSLIKRSAGLGAGAMGLGIGVFAIGGLVRDPWAQTESKDSLWHTGWKHEKPGEKVFLRRATGHAHEVSLVRPEDLSAGAMETVFPFRESEREDHHALSKALKRSDNPVMLIRLRSEDGRKVVKHQGQEDFNYGDYYAYTKICSHLGCPTSLYEDATNRILCPCHQSQFDALAYGKPIFGPATRKLAQLPIAVDEETGYFIARSDFIEPVGPAFWERKS</sequence>
<keyword evidence="5" id="KW-0813">Transport</keyword>
<keyword evidence="9" id="KW-0001">2Fe-2S</keyword>
<comment type="similarity">
    <text evidence="3">Belongs to the Rieske iron-sulfur protein family.</text>
</comment>
<name>A0A1H0JNS1_9PSEU</name>
<evidence type="ECO:0000256" key="13">
    <source>
        <dbReference type="ARBA" id="ARBA00023002"/>
    </source>
</evidence>
<evidence type="ECO:0000256" key="4">
    <source>
        <dbReference type="ARBA" id="ARBA00015816"/>
    </source>
</evidence>
<evidence type="ECO:0000256" key="12">
    <source>
        <dbReference type="ARBA" id="ARBA00022989"/>
    </source>
</evidence>
<evidence type="ECO:0000256" key="2">
    <source>
        <dbReference type="ARBA" id="ARBA00004651"/>
    </source>
</evidence>
<evidence type="ECO:0000256" key="11">
    <source>
        <dbReference type="ARBA" id="ARBA00022982"/>
    </source>
</evidence>
<evidence type="ECO:0000256" key="18">
    <source>
        <dbReference type="ARBA" id="ARBA00029586"/>
    </source>
</evidence>
<dbReference type="InterPro" id="IPR017941">
    <property type="entry name" value="Rieske_2Fe-2S"/>
</dbReference>
<dbReference type="Proteomes" id="UP000199651">
    <property type="component" value="Unassembled WGS sequence"/>
</dbReference>
<evidence type="ECO:0000313" key="22">
    <source>
        <dbReference type="EMBL" id="SDO45366.1"/>
    </source>
</evidence>
<keyword evidence="8 20" id="KW-0812">Transmembrane</keyword>
<comment type="subcellular location">
    <subcellularLocation>
        <location evidence="2">Cell membrane</location>
        <topology evidence="2">Multi-pass membrane protein</topology>
    </subcellularLocation>
</comment>
<evidence type="ECO:0000256" key="8">
    <source>
        <dbReference type="ARBA" id="ARBA00022692"/>
    </source>
</evidence>
<keyword evidence="17" id="KW-1015">Disulfide bond</keyword>
<evidence type="ECO:0000256" key="19">
    <source>
        <dbReference type="ARBA" id="ARBA00032409"/>
    </source>
</evidence>
<evidence type="ECO:0000256" key="6">
    <source>
        <dbReference type="ARBA" id="ARBA00022475"/>
    </source>
</evidence>
<dbReference type="GO" id="GO:0016705">
    <property type="term" value="F:oxidoreductase activity, acting on paired donors, with incorporation or reduction of molecular oxygen"/>
    <property type="evidence" value="ECO:0007669"/>
    <property type="project" value="UniProtKB-ARBA"/>
</dbReference>
<evidence type="ECO:0000256" key="5">
    <source>
        <dbReference type="ARBA" id="ARBA00022448"/>
    </source>
</evidence>
<dbReference type="PROSITE" id="PS51296">
    <property type="entry name" value="RIESKE"/>
    <property type="match status" value="1"/>
</dbReference>
<evidence type="ECO:0000256" key="9">
    <source>
        <dbReference type="ARBA" id="ARBA00022714"/>
    </source>
</evidence>
<keyword evidence="16 20" id="KW-0472">Membrane</keyword>
<feature type="domain" description="Rieske" evidence="21">
    <location>
        <begin position="293"/>
        <end position="359"/>
    </location>
</feature>
<dbReference type="AlphaFoldDB" id="A0A1H0JNS1"/>